<gene>
    <name evidence="1" type="ORF">G3T37_06425</name>
</gene>
<dbReference type="AlphaFoldDB" id="A0A7C9PMW0"/>
<name>A0A7C9PMW0_9MICO</name>
<dbReference type="EMBL" id="JAAGWZ010000002">
    <property type="protein sequence ID" value="NEM90989.1"/>
    <property type="molecule type" value="Genomic_DNA"/>
</dbReference>
<keyword evidence="2" id="KW-1185">Reference proteome</keyword>
<reference evidence="1 2" key="1">
    <citation type="journal article" date="2014" name="Int. J. Syst. Evol. Microbiol.">
        <title>Description of Galbitalea soli gen. nov., sp. nov., and Frondihabitans sucicola sp. nov.</title>
        <authorList>
            <person name="Kim S.J."/>
            <person name="Lim J.M."/>
            <person name="Ahn J.H."/>
            <person name="Weon H.Y."/>
            <person name="Hamada M."/>
            <person name="Suzuki K."/>
            <person name="Ahn T.Y."/>
            <person name="Kwon S.W."/>
        </authorList>
    </citation>
    <scope>NUCLEOTIDE SEQUENCE [LARGE SCALE GENOMIC DNA]</scope>
    <source>
        <strain evidence="1 2">NBRC 108727</strain>
    </source>
</reference>
<evidence type="ECO:0008006" key="3">
    <source>
        <dbReference type="Google" id="ProtNLM"/>
    </source>
</evidence>
<evidence type="ECO:0000313" key="2">
    <source>
        <dbReference type="Proteomes" id="UP000479756"/>
    </source>
</evidence>
<accession>A0A7C9PMW0</accession>
<dbReference type="Proteomes" id="UP000479756">
    <property type="component" value="Unassembled WGS sequence"/>
</dbReference>
<protein>
    <recommendedName>
        <fullName evidence="3">Nucleotidyltransferase family protein</fullName>
    </recommendedName>
</protein>
<dbReference type="RefSeq" id="WP_163472685.1">
    <property type="nucleotide sequence ID" value="NZ_JAAGWZ010000002.1"/>
</dbReference>
<organism evidence="1 2">
    <name type="scientific">Galbitalea soli</name>
    <dbReference type="NCBI Taxonomy" id="1268042"/>
    <lineage>
        <taxon>Bacteria</taxon>
        <taxon>Bacillati</taxon>
        <taxon>Actinomycetota</taxon>
        <taxon>Actinomycetes</taxon>
        <taxon>Micrococcales</taxon>
        <taxon>Microbacteriaceae</taxon>
        <taxon>Galbitalea</taxon>
    </lineage>
</organism>
<proteinExistence type="predicted"/>
<comment type="caution">
    <text evidence="1">The sequence shown here is derived from an EMBL/GenBank/DDBJ whole genome shotgun (WGS) entry which is preliminary data.</text>
</comment>
<evidence type="ECO:0000313" key="1">
    <source>
        <dbReference type="EMBL" id="NEM90989.1"/>
    </source>
</evidence>
<sequence length="298" mass="33177">MDPTSASIRRAPDAVRRDQKDQIILRVAALTDELRMRSLAAGGSVLTSHGIITPRISPTVSFVVDPGSVGHLAAVLRERGWHTVSSGRRRLLPSMRLALGHPDFAPTLSLFSVLPGFFADPEDVFDLMWDDRSAVRVRGTTVRALSRLFSAILAVHDSLDGRLQRGATHFDFFAEQFSRVLSAEERARLGAVVKRAGACMEMRPLLISLGVEPCPFVLPSDEYVRWRLQTATPTDQARRLVALVDLPRGTRRQLYRLSSSPPLTPADVVRNARELPRTIRTVRAAHRRWHDDEVLGTI</sequence>